<reference evidence="12" key="1">
    <citation type="journal article" date="2018" name="Sci. Rep.">
        <title>Lignite coal burning seam in the remote Altai Mountains harbors a hydrogen-driven thermophilic microbial community.</title>
        <authorList>
            <person name="Kadnikov V.V."/>
            <person name="Mardanov A.V."/>
            <person name="Ivasenko D.A."/>
            <person name="Antsiferov D.V."/>
            <person name="Beletsky A.V."/>
            <person name="Karnachuk O.V."/>
            <person name="Ravin N.V."/>
        </authorList>
    </citation>
    <scope>NUCLEOTIDE SEQUENCE [LARGE SCALE GENOMIC DNA]</scope>
</reference>
<evidence type="ECO:0000256" key="8">
    <source>
        <dbReference type="ARBA" id="ARBA00023136"/>
    </source>
</evidence>
<evidence type="ECO:0000256" key="4">
    <source>
        <dbReference type="ARBA" id="ARBA00022692"/>
    </source>
</evidence>
<keyword evidence="11" id="KW-0449">Lipoprotein</keyword>
<dbReference type="Proteomes" id="UP000244338">
    <property type="component" value="Unassembled WGS sequence"/>
</dbReference>
<keyword evidence="6 9" id="KW-0378">Hydrolase</keyword>
<evidence type="ECO:0000256" key="3">
    <source>
        <dbReference type="ARBA" id="ARBA00022670"/>
    </source>
</evidence>
<comment type="pathway">
    <text evidence="9">Protein modification; lipoprotein biosynthesis (signal peptide cleavage).</text>
</comment>
<dbReference type="GO" id="GO:0004190">
    <property type="term" value="F:aspartic-type endopeptidase activity"/>
    <property type="evidence" value="ECO:0007669"/>
    <property type="project" value="UniProtKB-UniRule"/>
</dbReference>
<evidence type="ECO:0000256" key="9">
    <source>
        <dbReference type="HAMAP-Rule" id="MF_00161"/>
    </source>
</evidence>
<evidence type="ECO:0000313" key="11">
    <source>
        <dbReference type="EMBL" id="PTQ57086.1"/>
    </source>
</evidence>
<comment type="catalytic activity">
    <reaction evidence="9">
        <text>Release of signal peptides from bacterial membrane prolipoproteins. Hydrolyzes -Xaa-Yaa-Zaa-|-(S,diacylglyceryl)Cys-, in which Xaa is hydrophobic (preferably Leu), and Yaa (Ala or Ser) and Zaa (Gly or Ala) have small, neutral side chains.</text>
        <dbReference type="EC" id="3.4.23.36"/>
    </reaction>
</comment>
<evidence type="ECO:0000256" key="6">
    <source>
        <dbReference type="ARBA" id="ARBA00022801"/>
    </source>
</evidence>
<dbReference type="UniPathway" id="UPA00665"/>
<gene>
    <name evidence="9" type="primary">lspA</name>
    <name evidence="11" type="ORF">BSOLF_2237</name>
</gene>
<feature type="transmembrane region" description="Helical" evidence="9">
    <location>
        <begin position="87"/>
        <end position="106"/>
    </location>
</feature>
<keyword evidence="7 9" id="KW-1133">Transmembrane helix</keyword>
<protein>
    <recommendedName>
        <fullName evidence="9">Lipoprotein signal peptidase</fullName>
        <ecNumber evidence="9">3.4.23.36</ecNumber>
    </recommendedName>
    <alternativeName>
        <fullName evidence="9">Prolipoprotein signal peptidase</fullName>
    </alternativeName>
    <alternativeName>
        <fullName evidence="9">Signal peptidase II</fullName>
        <shortName evidence="9">SPase II</shortName>
    </alternativeName>
</protein>
<evidence type="ECO:0000256" key="5">
    <source>
        <dbReference type="ARBA" id="ARBA00022750"/>
    </source>
</evidence>
<comment type="function">
    <text evidence="9">This protein specifically catalyzes the removal of signal peptides from prolipoproteins.</text>
</comment>
<feature type="transmembrane region" description="Helical" evidence="9">
    <location>
        <begin position="30"/>
        <end position="51"/>
    </location>
</feature>
<comment type="subcellular location">
    <subcellularLocation>
        <location evidence="9">Cell membrane</location>
        <topology evidence="9">Multi-pass membrane protein</topology>
    </subcellularLocation>
</comment>
<dbReference type="InterPro" id="IPR001872">
    <property type="entry name" value="Peptidase_A8"/>
</dbReference>
<proteinExistence type="inferred from homology"/>
<dbReference type="NCBIfam" id="TIGR00077">
    <property type="entry name" value="lspA"/>
    <property type="match status" value="1"/>
</dbReference>
<feature type="active site" evidence="9">
    <location>
        <position position="116"/>
    </location>
</feature>
<accession>A0A2R6Y320</accession>
<comment type="caution">
    <text evidence="11">The sequence shown here is derived from an EMBL/GenBank/DDBJ whole genome shotgun (WGS) entry which is preliminary data.</text>
</comment>
<feature type="transmembrane region" description="Helical" evidence="9">
    <location>
        <begin position="127"/>
        <end position="149"/>
    </location>
</feature>
<evidence type="ECO:0000256" key="2">
    <source>
        <dbReference type="ARBA" id="ARBA00022475"/>
    </source>
</evidence>
<dbReference type="PRINTS" id="PR00781">
    <property type="entry name" value="LIPOSIGPTASE"/>
</dbReference>
<evidence type="ECO:0000256" key="1">
    <source>
        <dbReference type="ARBA" id="ARBA00006139"/>
    </source>
</evidence>
<feature type="active site" evidence="9">
    <location>
        <position position="132"/>
    </location>
</feature>
<dbReference type="GO" id="GO:0005886">
    <property type="term" value="C:plasma membrane"/>
    <property type="evidence" value="ECO:0007669"/>
    <property type="project" value="UniProtKB-SubCell"/>
</dbReference>
<dbReference type="Pfam" id="PF01252">
    <property type="entry name" value="Peptidase_A8"/>
    <property type="match status" value="1"/>
</dbReference>
<keyword evidence="8 9" id="KW-0472">Membrane</keyword>
<comment type="similarity">
    <text evidence="1 9 10">Belongs to the peptidase A8 family.</text>
</comment>
<dbReference type="GO" id="GO:0006508">
    <property type="term" value="P:proteolysis"/>
    <property type="evidence" value="ECO:0007669"/>
    <property type="project" value="UniProtKB-KW"/>
</dbReference>
<dbReference type="PANTHER" id="PTHR33695:SF1">
    <property type="entry name" value="LIPOPROTEIN SIGNAL PEPTIDASE"/>
    <property type="match status" value="1"/>
</dbReference>
<keyword evidence="2 9" id="KW-1003">Cell membrane</keyword>
<evidence type="ECO:0000256" key="7">
    <source>
        <dbReference type="ARBA" id="ARBA00022989"/>
    </source>
</evidence>
<keyword evidence="3 9" id="KW-0645">Protease</keyword>
<evidence type="ECO:0000313" key="12">
    <source>
        <dbReference type="Proteomes" id="UP000244338"/>
    </source>
</evidence>
<evidence type="ECO:0000256" key="10">
    <source>
        <dbReference type="RuleBase" id="RU004181"/>
    </source>
</evidence>
<dbReference type="PANTHER" id="PTHR33695">
    <property type="entry name" value="LIPOPROTEIN SIGNAL PEPTIDASE"/>
    <property type="match status" value="1"/>
</dbReference>
<feature type="transmembrane region" description="Helical" evidence="9">
    <location>
        <begin position="63"/>
        <end position="81"/>
    </location>
</feature>
<keyword evidence="5 9" id="KW-0064">Aspartyl protease</keyword>
<organism evidence="11 12">
    <name type="scientific">Candidatus Carbonibacillus altaicus</name>
    <dbReference type="NCBI Taxonomy" id="2163959"/>
    <lineage>
        <taxon>Bacteria</taxon>
        <taxon>Bacillati</taxon>
        <taxon>Bacillota</taxon>
        <taxon>Bacilli</taxon>
        <taxon>Bacillales</taxon>
        <taxon>Candidatus Carbonibacillus</taxon>
    </lineage>
</organism>
<dbReference type="EMBL" id="PEBX01000013">
    <property type="protein sequence ID" value="PTQ57086.1"/>
    <property type="molecule type" value="Genomic_DNA"/>
</dbReference>
<dbReference type="EC" id="3.4.23.36" evidence="9"/>
<keyword evidence="4 9" id="KW-0812">Transmembrane</keyword>
<dbReference type="HAMAP" id="MF_00161">
    <property type="entry name" value="LspA"/>
    <property type="match status" value="1"/>
</dbReference>
<name>A0A2R6Y320_9BACL</name>
<dbReference type="AlphaFoldDB" id="A0A2R6Y320"/>
<sequence length="188" mass="20878">MDRRFVGLGLLVILVVLLDRWTKWLVETNMAYGASIPIWPGVLYITSHRNAGAAFGILQNQRVFFLVLTVIVLIFLLWYWPRALATSALLGTSIAFIIGGALGNAWDRLMSGAVVDMIDVRIIHYPIFNVADSAIFIGVVLWIITSFFAPPRHGALAHLDQKDVWRTDDEDEIKAAGEGAGGSQDERR</sequence>